<evidence type="ECO:0000313" key="2">
    <source>
        <dbReference type="Proteomes" id="UP001374535"/>
    </source>
</evidence>
<dbReference type="EMBL" id="CP144692">
    <property type="protein sequence ID" value="WVY98533.1"/>
    <property type="molecule type" value="Genomic_DNA"/>
</dbReference>
<gene>
    <name evidence="1" type="ORF">V8G54_030684</name>
</gene>
<keyword evidence="2" id="KW-1185">Reference proteome</keyword>
<accession>A0AAQ3RN35</accession>
<organism evidence="1 2">
    <name type="scientific">Vigna mungo</name>
    <name type="common">Black gram</name>
    <name type="synonym">Phaseolus mungo</name>
    <dbReference type="NCBI Taxonomy" id="3915"/>
    <lineage>
        <taxon>Eukaryota</taxon>
        <taxon>Viridiplantae</taxon>
        <taxon>Streptophyta</taxon>
        <taxon>Embryophyta</taxon>
        <taxon>Tracheophyta</taxon>
        <taxon>Spermatophyta</taxon>
        <taxon>Magnoliopsida</taxon>
        <taxon>eudicotyledons</taxon>
        <taxon>Gunneridae</taxon>
        <taxon>Pentapetalae</taxon>
        <taxon>rosids</taxon>
        <taxon>fabids</taxon>
        <taxon>Fabales</taxon>
        <taxon>Fabaceae</taxon>
        <taxon>Papilionoideae</taxon>
        <taxon>50 kb inversion clade</taxon>
        <taxon>NPAAA clade</taxon>
        <taxon>indigoferoid/millettioid clade</taxon>
        <taxon>Phaseoleae</taxon>
        <taxon>Vigna</taxon>
    </lineage>
</organism>
<evidence type="ECO:0000313" key="1">
    <source>
        <dbReference type="EMBL" id="WVY98533.1"/>
    </source>
</evidence>
<dbReference type="Proteomes" id="UP001374535">
    <property type="component" value="Chromosome 9"/>
</dbReference>
<name>A0AAQ3RN35_VIGMU</name>
<proteinExistence type="predicted"/>
<sequence length="122" mass="13626">MKRTSSWFGSVLKAKDSDQYPFLQPLSFHSFPSEKHYGLKLIFVAELSHQRNPQPETLASKPPSCSFCHPTSNPSIDHVSRGCFSPKRRTFPFGPRPPLRGKLAFSSCCCCHCHSSPCPESA</sequence>
<reference evidence="1 2" key="1">
    <citation type="journal article" date="2023" name="Life. Sci Alliance">
        <title>Evolutionary insights into 3D genome organization and epigenetic landscape of Vigna mungo.</title>
        <authorList>
            <person name="Junaid A."/>
            <person name="Singh B."/>
            <person name="Bhatia S."/>
        </authorList>
    </citation>
    <scope>NUCLEOTIDE SEQUENCE [LARGE SCALE GENOMIC DNA]</scope>
    <source>
        <strain evidence="1">Urdbean</strain>
    </source>
</reference>
<dbReference type="AlphaFoldDB" id="A0AAQ3RN35"/>
<protein>
    <submittedName>
        <fullName evidence="1">Uncharacterized protein</fullName>
    </submittedName>
</protein>